<keyword evidence="3" id="KW-1185">Reference proteome</keyword>
<sequence>MIKFTLKCDRDHRFDSWFQSAAAFEKLAATGNLSCAICGSGTVEKAMMAPSVAPRGLKDKHAPAPAHAAQDVPRAQGTPGALRQPANQAEQALAELRRHVEANSEYVGMNFAHEARRIHDGETPERSIYGEARPDEARKLIEDGVPVAPLPFIPGRKSN</sequence>
<gene>
    <name evidence="2" type="ORF">ROH8110_02788</name>
</gene>
<evidence type="ECO:0000313" key="2">
    <source>
        <dbReference type="EMBL" id="SLN51122.1"/>
    </source>
</evidence>
<name>A0A1X6ZGM4_9RHOB</name>
<dbReference type="InterPro" id="IPR009562">
    <property type="entry name" value="DUF1178"/>
</dbReference>
<reference evidence="2 3" key="1">
    <citation type="submission" date="2017-03" db="EMBL/GenBank/DDBJ databases">
        <authorList>
            <person name="Afonso C.L."/>
            <person name="Miller P.J."/>
            <person name="Scott M.A."/>
            <person name="Spackman E."/>
            <person name="Goraichik I."/>
            <person name="Dimitrov K.M."/>
            <person name="Suarez D.L."/>
            <person name="Swayne D.E."/>
        </authorList>
    </citation>
    <scope>NUCLEOTIDE SEQUENCE [LARGE SCALE GENOMIC DNA]</scope>
    <source>
        <strain evidence="2 3">CECT 8110</strain>
    </source>
</reference>
<evidence type="ECO:0008006" key="4">
    <source>
        <dbReference type="Google" id="ProtNLM"/>
    </source>
</evidence>
<accession>A0A1X6ZGM4</accession>
<dbReference type="OrthoDB" id="9799894at2"/>
<dbReference type="Pfam" id="PF06676">
    <property type="entry name" value="DUF1178"/>
    <property type="match status" value="1"/>
</dbReference>
<organism evidence="2 3">
    <name type="scientific">Roseovarius halotolerans</name>
    <dbReference type="NCBI Taxonomy" id="505353"/>
    <lineage>
        <taxon>Bacteria</taxon>
        <taxon>Pseudomonadati</taxon>
        <taxon>Pseudomonadota</taxon>
        <taxon>Alphaproteobacteria</taxon>
        <taxon>Rhodobacterales</taxon>
        <taxon>Roseobacteraceae</taxon>
        <taxon>Roseovarius</taxon>
    </lineage>
</organism>
<dbReference type="EMBL" id="FWFU01000003">
    <property type="protein sequence ID" value="SLN51122.1"/>
    <property type="molecule type" value="Genomic_DNA"/>
</dbReference>
<evidence type="ECO:0000313" key="3">
    <source>
        <dbReference type="Proteomes" id="UP000193207"/>
    </source>
</evidence>
<dbReference type="PIRSF" id="PIRSF032131">
    <property type="entry name" value="UCP032131"/>
    <property type="match status" value="1"/>
</dbReference>
<dbReference type="RefSeq" id="WP_085818300.1">
    <property type="nucleotide sequence ID" value="NZ_FWFU01000003.1"/>
</dbReference>
<feature type="region of interest" description="Disordered" evidence="1">
    <location>
        <begin position="55"/>
        <end position="91"/>
    </location>
</feature>
<dbReference type="Proteomes" id="UP000193207">
    <property type="component" value="Unassembled WGS sequence"/>
</dbReference>
<evidence type="ECO:0000256" key="1">
    <source>
        <dbReference type="SAM" id="MobiDB-lite"/>
    </source>
</evidence>
<protein>
    <recommendedName>
        <fullName evidence="4">DUF1178 family protein</fullName>
    </recommendedName>
</protein>
<proteinExistence type="predicted"/>
<dbReference type="AlphaFoldDB" id="A0A1X6ZGM4"/>